<keyword evidence="5 11" id="KW-0375">Hydrogen ion transport</keyword>
<evidence type="ECO:0000256" key="1">
    <source>
        <dbReference type="ARBA" id="ARBA00004273"/>
    </source>
</evidence>
<keyword evidence="10 11" id="KW-0066">ATP synthesis</keyword>
<evidence type="ECO:0000256" key="10">
    <source>
        <dbReference type="ARBA" id="ARBA00023310"/>
    </source>
</evidence>
<evidence type="ECO:0000256" key="3">
    <source>
        <dbReference type="ARBA" id="ARBA00022448"/>
    </source>
</evidence>
<dbReference type="EMBL" id="JAPDRL010000004">
    <property type="protein sequence ID" value="KAJ9668974.1"/>
    <property type="molecule type" value="Genomic_DNA"/>
</dbReference>
<name>A0ABQ9P5X3_9PEZI</name>
<evidence type="ECO:0000313" key="13">
    <source>
        <dbReference type="Proteomes" id="UP001172684"/>
    </source>
</evidence>
<proteinExistence type="inferred from homology"/>
<evidence type="ECO:0000256" key="2">
    <source>
        <dbReference type="ARBA" id="ARBA00007333"/>
    </source>
</evidence>
<dbReference type="Pfam" id="PF05680">
    <property type="entry name" value="ATP-synt_E"/>
    <property type="match status" value="1"/>
</dbReference>
<sequence>MASSGVNVLRWSALGLGVFYGLYHQGKISAKEKLDQINRDYERKASLINEAKAAYMKKTMPQSSKTESGDIITDPMDPRFDLEAYLTMKQAGEK</sequence>
<accession>A0ABQ9P5X3</accession>
<keyword evidence="7 11" id="KW-0406">Ion transport</keyword>
<keyword evidence="4 11" id="KW-0138">CF(0)</keyword>
<comment type="caution">
    <text evidence="12">The sequence shown here is derived from an EMBL/GenBank/DDBJ whole genome shotgun (WGS) entry which is preliminary data.</text>
</comment>
<evidence type="ECO:0000256" key="6">
    <source>
        <dbReference type="ARBA" id="ARBA00022792"/>
    </source>
</evidence>
<keyword evidence="3 11" id="KW-0813">Transport</keyword>
<comment type="function">
    <text evidence="11">Subunit e, of the mitochondrial membrane ATP synthase complex (F(1)F(0) ATP synthase or Complex V) that produces ATP from ADP in the presence of a proton gradient across the membrane which is generated by electron transport complexes of the respiratory chain. ATP synthase complex consist of a soluble F(1) head domain - the catalytic core - and a membrane F(1) domain - the membrane proton channel. These two domains are linked by a central stalk rotating inside the F(1) region and a stationary peripheral stalk. During catalysis, ATP synthesis in the catalytic domain of F(1) is coupled via a rotary mechanism of the central stalk subunits to proton translocation. In vivo, can only synthesize ATP although its ATP hydrolase activity can be activated artificially in vitro. Part of the complex F(0) domain.</text>
</comment>
<protein>
    <recommendedName>
        <fullName evidence="11">ATP synthase F(0) complex subunit e, mitochondrial</fullName>
    </recommendedName>
</protein>
<evidence type="ECO:0000256" key="8">
    <source>
        <dbReference type="ARBA" id="ARBA00023128"/>
    </source>
</evidence>
<evidence type="ECO:0000256" key="7">
    <source>
        <dbReference type="ARBA" id="ARBA00023065"/>
    </source>
</evidence>
<dbReference type="InterPro" id="IPR008386">
    <property type="entry name" value="ATP_synth_F0_esu_mt"/>
</dbReference>
<organism evidence="12 13">
    <name type="scientific">Coniosporium apollinis</name>
    <dbReference type="NCBI Taxonomy" id="61459"/>
    <lineage>
        <taxon>Eukaryota</taxon>
        <taxon>Fungi</taxon>
        <taxon>Dikarya</taxon>
        <taxon>Ascomycota</taxon>
        <taxon>Pezizomycotina</taxon>
        <taxon>Dothideomycetes</taxon>
        <taxon>Dothideomycetes incertae sedis</taxon>
        <taxon>Coniosporium</taxon>
    </lineage>
</organism>
<comment type="similarity">
    <text evidence="2 11">Belongs to the ATPase e subunit family.</text>
</comment>
<evidence type="ECO:0000256" key="11">
    <source>
        <dbReference type="RuleBase" id="RU367005"/>
    </source>
</evidence>
<dbReference type="Proteomes" id="UP001172684">
    <property type="component" value="Unassembled WGS sequence"/>
</dbReference>
<evidence type="ECO:0000256" key="5">
    <source>
        <dbReference type="ARBA" id="ARBA00022781"/>
    </source>
</evidence>
<keyword evidence="6 11" id="KW-0999">Mitochondrion inner membrane</keyword>
<evidence type="ECO:0000256" key="9">
    <source>
        <dbReference type="ARBA" id="ARBA00023136"/>
    </source>
</evidence>
<gene>
    <name evidence="12" type="primary">TIM11</name>
    <name evidence="12" type="ORF">H2201_000800</name>
</gene>
<reference evidence="12" key="1">
    <citation type="submission" date="2022-10" db="EMBL/GenBank/DDBJ databases">
        <title>Culturing micro-colonial fungi from biological soil crusts in the Mojave desert and describing Neophaeococcomyces mojavensis, and introducing the new genera and species Taxawa tesnikishii.</title>
        <authorList>
            <person name="Kurbessoian T."/>
            <person name="Stajich J.E."/>
        </authorList>
    </citation>
    <scope>NUCLEOTIDE SEQUENCE</scope>
    <source>
        <strain evidence="12">TK_1</strain>
    </source>
</reference>
<keyword evidence="9" id="KW-0472">Membrane</keyword>
<evidence type="ECO:0000313" key="12">
    <source>
        <dbReference type="EMBL" id="KAJ9668974.1"/>
    </source>
</evidence>
<comment type="subunit">
    <text evidence="11">F-type ATPases have 2 components, CF(1) - the catalytic core - and CF(0) - the membrane proton channel. CF(1) and CF(0) have multiple subunits.</text>
</comment>
<comment type="subcellular location">
    <subcellularLocation>
        <location evidence="1 11">Mitochondrion inner membrane</location>
    </subcellularLocation>
</comment>
<keyword evidence="13" id="KW-1185">Reference proteome</keyword>
<keyword evidence="8 11" id="KW-0496">Mitochondrion</keyword>
<evidence type="ECO:0000256" key="4">
    <source>
        <dbReference type="ARBA" id="ARBA00022547"/>
    </source>
</evidence>